<dbReference type="InterPro" id="IPR014026">
    <property type="entry name" value="UDP-Glc/GDP-Man_DH_dimer"/>
</dbReference>
<dbReference type="Pfam" id="PF03720">
    <property type="entry name" value="UDPG_MGDP_dh_C"/>
    <property type="match status" value="1"/>
</dbReference>
<dbReference type="FunFam" id="3.40.50.720:FF:000139">
    <property type="entry name" value="UDP-N-acetyl-D-mannosamine dehydrogenase"/>
    <property type="match status" value="1"/>
</dbReference>
<dbReference type="Proteomes" id="UP000439994">
    <property type="component" value="Unassembled WGS sequence"/>
</dbReference>
<evidence type="ECO:0000256" key="2">
    <source>
        <dbReference type="ARBA" id="ARBA00023027"/>
    </source>
</evidence>
<dbReference type="PANTHER" id="PTHR43491:SF1">
    <property type="entry name" value="UDP-N-ACETYL-D-MANNOSAMINE DEHYDROGENASE"/>
    <property type="match status" value="1"/>
</dbReference>
<dbReference type="EC" id="1.1.1.336" evidence="5"/>
<dbReference type="RefSeq" id="WP_330997665.1">
    <property type="nucleotide sequence ID" value="NZ_WOCD01000001.1"/>
</dbReference>
<proteinExistence type="inferred from homology"/>
<dbReference type="PIRSF" id="PIRSF500136">
    <property type="entry name" value="UDP_ManNAc_DH"/>
    <property type="match status" value="1"/>
</dbReference>
<dbReference type="GO" id="GO:0089714">
    <property type="term" value="F:UDP-N-acetyl-D-mannosamine dehydrogenase activity"/>
    <property type="evidence" value="ECO:0007669"/>
    <property type="project" value="UniProtKB-EC"/>
</dbReference>
<dbReference type="Gene3D" id="3.40.50.720">
    <property type="entry name" value="NAD(P)-binding Rossmann-like Domain"/>
    <property type="match status" value="2"/>
</dbReference>
<comment type="caution">
    <text evidence="5">The sequence shown here is derived from an EMBL/GenBank/DDBJ whole genome shotgun (WGS) entry which is preliminary data.</text>
</comment>
<dbReference type="Pfam" id="PF00984">
    <property type="entry name" value="UDPG_MGDP_dh"/>
    <property type="match status" value="1"/>
</dbReference>
<dbReference type="EMBL" id="WOCD01000001">
    <property type="protein sequence ID" value="MUH71350.1"/>
    <property type="molecule type" value="Genomic_DNA"/>
</dbReference>
<comment type="similarity">
    <text evidence="3">Belongs to the UDP-glucose/GDP-mannose dehydrogenase family.</text>
</comment>
<dbReference type="NCBIfam" id="NF008286">
    <property type="entry name" value="PRK11064.1"/>
    <property type="match status" value="1"/>
</dbReference>
<accession>A0A6N8F8W8</accession>
<evidence type="ECO:0000256" key="1">
    <source>
        <dbReference type="ARBA" id="ARBA00023002"/>
    </source>
</evidence>
<dbReference type="InterPro" id="IPR014027">
    <property type="entry name" value="UDP-Glc/GDP-Man_DH_C"/>
</dbReference>
<dbReference type="Pfam" id="PF03721">
    <property type="entry name" value="UDPG_MGDP_dh_N"/>
    <property type="match status" value="1"/>
</dbReference>
<evidence type="ECO:0000313" key="6">
    <source>
        <dbReference type="Proteomes" id="UP000439994"/>
    </source>
</evidence>
<keyword evidence="1 5" id="KW-0560">Oxidoreductase</keyword>
<gene>
    <name evidence="5" type="primary">wecC</name>
    <name evidence="5" type="ORF">GNP35_01865</name>
</gene>
<dbReference type="NCBIfam" id="TIGR03026">
    <property type="entry name" value="NDP-sugDHase"/>
    <property type="match status" value="1"/>
</dbReference>
<evidence type="ECO:0000313" key="5">
    <source>
        <dbReference type="EMBL" id="MUH71350.1"/>
    </source>
</evidence>
<dbReference type="InterPro" id="IPR017476">
    <property type="entry name" value="UDP-Glc/GDP-Man"/>
</dbReference>
<dbReference type="GO" id="GO:0051287">
    <property type="term" value="F:NAD binding"/>
    <property type="evidence" value="ECO:0007669"/>
    <property type="project" value="InterPro"/>
</dbReference>
<dbReference type="InterPro" id="IPR036291">
    <property type="entry name" value="NAD(P)-bd_dom_sf"/>
</dbReference>
<dbReference type="InterPro" id="IPR028359">
    <property type="entry name" value="UDP_ManNAc/GlcNAc_DH"/>
</dbReference>
<dbReference type="GO" id="GO:0000271">
    <property type="term" value="P:polysaccharide biosynthetic process"/>
    <property type="evidence" value="ECO:0007669"/>
    <property type="project" value="InterPro"/>
</dbReference>
<dbReference type="PANTHER" id="PTHR43491">
    <property type="entry name" value="UDP-N-ACETYL-D-MANNOSAMINE DEHYDROGENASE"/>
    <property type="match status" value="1"/>
</dbReference>
<feature type="domain" description="UDP-glucose/GDP-mannose dehydrogenase C-terminal" evidence="4">
    <location>
        <begin position="329"/>
        <end position="418"/>
    </location>
</feature>
<dbReference type="GO" id="GO:0016628">
    <property type="term" value="F:oxidoreductase activity, acting on the CH-CH group of donors, NAD or NADP as acceptor"/>
    <property type="evidence" value="ECO:0007669"/>
    <property type="project" value="InterPro"/>
</dbReference>
<protein>
    <submittedName>
        <fullName evidence="5">UDP-N-acetyl-D-mannosamine dehydrogenase</fullName>
        <ecNumber evidence="5">1.1.1.336</ecNumber>
    </submittedName>
</protein>
<dbReference type="InterPro" id="IPR036220">
    <property type="entry name" value="UDP-Glc/GDP-Man_DH_C_sf"/>
</dbReference>
<dbReference type="SUPFAM" id="SSF52413">
    <property type="entry name" value="UDP-glucose/GDP-mannose dehydrogenase C-terminal domain"/>
    <property type="match status" value="1"/>
</dbReference>
<dbReference type="PIRSF" id="PIRSF000124">
    <property type="entry name" value="UDPglc_GDPman_dh"/>
    <property type="match status" value="1"/>
</dbReference>
<keyword evidence="2" id="KW-0520">NAD</keyword>
<evidence type="ECO:0000256" key="3">
    <source>
        <dbReference type="PIRNR" id="PIRNR000124"/>
    </source>
</evidence>
<reference evidence="5 6" key="1">
    <citation type="submission" date="2019-11" db="EMBL/GenBank/DDBJ databases">
        <title>P. haliotis isolates from Z. marina roots.</title>
        <authorList>
            <person name="Cohen M."/>
            <person name="Jospin G."/>
            <person name="Eisen J.A."/>
            <person name="Coil D.A."/>
        </authorList>
    </citation>
    <scope>NUCLEOTIDE SEQUENCE [LARGE SCALE GENOMIC DNA]</scope>
    <source>
        <strain evidence="5 6">UCD-MCMsp1aY</strain>
    </source>
</reference>
<name>A0A6N8F8W8_9GAMM</name>
<dbReference type="AlphaFoldDB" id="A0A6N8F8W8"/>
<dbReference type="InterPro" id="IPR008927">
    <property type="entry name" value="6-PGluconate_DH-like_C_sf"/>
</dbReference>
<dbReference type="SUPFAM" id="SSF51735">
    <property type="entry name" value="NAD(P)-binding Rossmann-fold domains"/>
    <property type="match status" value="1"/>
</dbReference>
<dbReference type="InterPro" id="IPR001732">
    <property type="entry name" value="UDP-Glc/GDP-Man_DH_N"/>
</dbReference>
<dbReference type="SMART" id="SM00984">
    <property type="entry name" value="UDPG_MGDP_dh_C"/>
    <property type="match status" value="1"/>
</dbReference>
<organism evidence="5 6">
    <name type="scientific">Psychrosphaera haliotis</name>
    <dbReference type="NCBI Taxonomy" id="555083"/>
    <lineage>
        <taxon>Bacteria</taxon>
        <taxon>Pseudomonadati</taxon>
        <taxon>Pseudomonadota</taxon>
        <taxon>Gammaproteobacteria</taxon>
        <taxon>Alteromonadales</taxon>
        <taxon>Pseudoalteromonadaceae</taxon>
        <taxon>Psychrosphaera</taxon>
    </lineage>
</organism>
<keyword evidence="6" id="KW-1185">Reference proteome</keyword>
<evidence type="ECO:0000259" key="4">
    <source>
        <dbReference type="SMART" id="SM00984"/>
    </source>
</evidence>
<sequence>MSFETVSVIGLGYIGLPTAAMFASRKKKVVGVDVNSHAVDTINRGEIHIVEPELDMIVHAAVTEGYLKATLTPEPADAFLIAVPTPFKANNSEIPEPDLCYIESAAKSIAPVLKKGNLVILESTSPVGATEKMAAWLKEARPELSFPQDDNINPDVNVAHCPERVLPGHVVRELVENDRVIGGMTPKCSERSIELYKTFVEGECVATNARTAEMAKLTENSCRDVQIAFANELSIICDKLNIDVWELISLANRHPRINILQPGPGVGGHCIAVDPWFIVSETPEEAQLIHTARKVNDMKPEWVISKVKLAIANFLLSNPEKSVQQVTVACYGLAFKPNIDDLRESPALKIMQSLEKQIACRLIAVEPNIKKIGKYLDRTLLLDMGEADAQADIKVLLVSHKEFQTMSITDKHILAFSGI</sequence>
<dbReference type="SUPFAM" id="SSF48179">
    <property type="entry name" value="6-phosphogluconate dehydrogenase C-terminal domain-like"/>
    <property type="match status" value="1"/>
</dbReference>